<gene>
    <name evidence="1" type="ORF">F6B93_19740</name>
</gene>
<dbReference type="KEGG" id="mspg:F6B93_19740"/>
<dbReference type="EMBL" id="CP046600">
    <property type="protein sequence ID" value="QUR69961.1"/>
    <property type="molecule type" value="Genomic_DNA"/>
</dbReference>
<sequence length="155" mass="16987">MGDPLSTSLIEGYLRTRGRRYFRGQHDGEFFFVANAHPWRLHVHLEICPAQPDVLTIRVAPPCFFPASDEARLAELADTSNGEHPEVAVVVHGSSDPSRIGVTVQQSRRFGDPVRRDDLAAFIDRSIAAAIDFFGELGPIVQSPSTAPPLLRDAG</sequence>
<name>A0A975K228_9MYCO</name>
<reference evidence="1" key="1">
    <citation type="submission" date="2019-12" db="EMBL/GenBank/DDBJ databases">
        <title>Mycobacterium spongiae sp. nov.</title>
        <authorList>
            <person name="Stinear T."/>
        </authorList>
    </citation>
    <scope>NUCLEOTIDE SEQUENCE</scope>
    <source>
        <strain evidence="1">FSD4b-SM</strain>
    </source>
</reference>
<keyword evidence="2" id="KW-1185">Reference proteome</keyword>
<proteinExistence type="predicted"/>
<protein>
    <recommendedName>
        <fullName evidence="3">YbjN domain-containing protein</fullName>
    </recommendedName>
</protein>
<evidence type="ECO:0000313" key="2">
    <source>
        <dbReference type="Proteomes" id="UP000682202"/>
    </source>
</evidence>
<dbReference type="AlphaFoldDB" id="A0A975K228"/>
<organism evidence="1 2">
    <name type="scientific">Mycobacterium spongiae</name>
    <dbReference type="NCBI Taxonomy" id="886343"/>
    <lineage>
        <taxon>Bacteria</taxon>
        <taxon>Bacillati</taxon>
        <taxon>Actinomycetota</taxon>
        <taxon>Actinomycetes</taxon>
        <taxon>Mycobacteriales</taxon>
        <taxon>Mycobacteriaceae</taxon>
        <taxon>Mycobacterium</taxon>
    </lineage>
</organism>
<evidence type="ECO:0008006" key="3">
    <source>
        <dbReference type="Google" id="ProtNLM"/>
    </source>
</evidence>
<evidence type="ECO:0000313" key="1">
    <source>
        <dbReference type="EMBL" id="QUR69961.1"/>
    </source>
</evidence>
<accession>A0A975K228</accession>
<dbReference type="Proteomes" id="UP000682202">
    <property type="component" value="Chromosome"/>
</dbReference>